<evidence type="ECO:0000256" key="1">
    <source>
        <dbReference type="ARBA" id="ARBA00004651"/>
    </source>
</evidence>
<dbReference type="InterPro" id="IPR000849">
    <property type="entry name" value="Sugar_P_transporter"/>
</dbReference>
<feature type="transmembrane region" description="Helical" evidence="7">
    <location>
        <begin position="188"/>
        <end position="208"/>
    </location>
</feature>
<gene>
    <name evidence="9" type="ORF">A3L25_015565</name>
</gene>
<feature type="transmembrane region" description="Helical" evidence="7">
    <location>
        <begin position="164"/>
        <end position="182"/>
    </location>
</feature>
<dbReference type="EMBL" id="CP050951">
    <property type="protein sequence ID" value="QJQ10764.1"/>
    <property type="molecule type" value="Genomic_DNA"/>
</dbReference>
<dbReference type="Gene3D" id="1.20.1250.20">
    <property type="entry name" value="MFS general substrate transporter like domains"/>
    <property type="match status" value="2"/>
</dbReference>
<dbReference type="SUPFAM" id="SSF103473">
    <property type="entry name" value="MFS general substrate transporter"/>
    <property type="match status" value="1"/>
</dbReference>
<feature type="transmembrane region" description="Helical" evidence="7">
    <location>
        <begin position="291"/>
        <end position="311"/>
    </location>
</feature>
<evidence type="ECO:0000259" key="8">
    <source>
        <dbReference type="PROSITE" id="PS50850"/>
    </source>
</evidence>
<evidence type="ECO:0000313" key="9">
    <source>
        <dbReference type="EMBL" id="QJQ10764.1"/>
    </source>
</evidence>
<feature type="transmembrane region" description="Helical" evidence="7">
    <location>
        <begin position="70"/>
        <end position="91"/>
    </location>
</feature>
<protein>
    <submittedName>
        <fullName evidence="9">MFS transporter</fullName>
    </submittedName>
</protein>
<feature type="transmembrane region" description="Helical" evidence="7">
    <location>
        <begin position="351"/>
        <end position="372"/>
    </location>
</feature>
<dbReference type="AlphaFoldDB" id="A0AAP9N095"/>
<dbReference type="CDD" id="cd17319">
    <property type="entry name" value="MFS_ExuT_GudP_like"/>
    <property type="match status" value="1"/>
</dbReference>
<organism evidence="9 10">
    <name type="scientific">Pseudomonas putida</name>
    <name type="common">Arthrobacter siderocapsulatus</name>
    <dbReference type="NCBI Taxonomy" id="303"/>
    <lineage>
        <taxon>Bacteria</taxon>
        <taxon>Pseudomonadati</taxon>
        <taxon>Pseudomonadota</taxon>
        <taxon>Gammaproteobacteria</taxon>
        <taxon>Pseudomonadales</taxon>
        <taxon>Pseudomonadaceae</taxon>
        <taxon>Pseudomonas</taxon>
    </lineage>
</organism>
<evidence type="ECO:0000256" key="6">
    <source>
        <dbReference type="ARBA" id="ARBA00038514"/>
    </source>
</evidence>
<dbReference type="Proteomes" id="UP000076857">
    <property type="component" value="Chromosome"/>
</dbReference>
<keyword evidence="2" id="KW-1003">Cell membrane</keyword>
<feature type="transmembrane region" description="Helical" evidence="7">
    <location>
        <begin position="253"/>
        <end position="271"/>
    </location>
</feature>
<sequence length="443" mass="47506">MSMNNSPYPPAPAPALATANTDSAKPTTVRWRIFLILLLLAAINYIDRASLSVALPLISAEFELTPALEGLILSAFFWSYALMQIPAGVLLDRFQVRNIIGVATIGWGAFQALGGFAHNWITLLVTRIGLGVAESPIMPAGAKLNGAWLTPNERGRGATLVDGGAPLGTAFGAIIIAGLITWFDSWRIAFIVAGVGTVAAGIWAWWYIRNHPSEHPQVNAAELAYITQANDAASKANGNRKAVLKELLKSRSVLCMFAGYACYNSVFYGLLTWMPSYLHQAHNLDIKAMGGATFLIFMCGFIGELIGGWISDKWKAKGGQPNTVMRSMFAGSAAVAALCILLVAYTPDAGLVIALLCVALFFIRWCGMYWCLPAILGGKSKAGVLGGSMNFCGNMVGVLVPILIGLIVQFTGSYFLALIFFVVMAFGLMLFSGLIDYRERGLA</sequence>
<evidence type="ECO:0000256" key="7">
    <source>
        <dbReference type="SAM" id="Phobius"/>
    </source>
</evidence>
<evidence type="ECO:0000256" key="5">
    <source>
        <dbReference type="ARBA" id="ARBA00023136"/>
    </source>
</evidence>
<dbReference type="PIRSF" id="PIRSF002808">
    <property type="entry name" value="Hexose_phosphate_transp"/>
    <property type="match status" value="1"/>
</dbReference>
<keyword evidence="3 7" id="KW-0812">Transmembrane</keyword>
<dbReference type="GO" id="GO:0022857">
    <property type="term" value="F:transmembrane transporter activity"/>
    <property type="evidence" value="ECO:0007669"/>
    <property type="project" value="InterPro"/>
</dbReference>
<keyword evidence="5 7" id="KW-0472">Membrane</keyword>
<proteinExistence type="inferred from homology"/>
<feature type="transmembrane region" description="Helical" evidence="7">
    <location>
        <begin position="384"/>
        <end position="408"/>
    </location>
</feature>
<feature type="transmembrane region" description="Helical" evidence="7">
    <location>
        <begin position="323"/>
        <end position="345"/>
    </location>
</feature>
<accession>A0AAP9N095</accession>
<dbReference type="PROSITE" id="PS50850">
    <property type="entry name" value="MFS"/>
    <property type="match status" value="1"/>
</dbReference>
<reference evidence="9 10" key="1">
    <citation type="submission" date="2016-04" db="EMBL/GenBank/DDBJ databases">
        <authorList>
            <person name="Qiu J."/>
        </authorList>
    </citation>
    <scope>NUCLEOTIDE SEQUENCE [LARGE SCALE GENOMIC DNA]</scope>
    <source>
        <strain evidence="9 10">JQ581</strain>
    </source>
</reference>
<dbReference type="PANTHER" id="PTHR11662">
    <property type="entry name" value="SOLUTE CARRIER FAMILY 17"/>
    <property type="match status" value="1"/>
</dbReference>
<feature type="transmembrane region" description="Helical" evidence="7">
    <location>
        <begin position="33"/>
        <end position="58"/>
    </location>
</feature>
<evidence type="ECO:0000256" key="2">
    <source>
        <dbReference type="ARBA" id="ARBA00022475"/>
    </source>
</evidence>
<feature type="transmembrane region" description="Helical" evidence="7">
    <location>
        <begin position="414"/>
        <end position="435"/>
    </location>
</feature>
<comment type="similarity">
    <text evidence="6">Belongs to the major facilitator superfamily. Phthalate permease family.</text>
</comment>
<name>A0AAP9N095_PSEPU</name>
<feature type="domain" description="Major facilitator superfamily (MFS) profile" evidence="8">
    <location>
        <begin position="33"/>
        <end position="440"/>
    </location>
</feature>
<dbReference type="Pfam" id="PF07690">
    <property type="entry name" value="MFS_1"/>
    <property type="match status" value="1"/>
</dbReference>
<dbReference type="GO" id="GO:0005886">
    <property type="term" value="C:plasma membrane"/>
    <property type="evidence" value="ECO:0007669"/>
    <property type="project" value="UniProtKB-SubCell"/>
</dbReference>
<reference evidence="9 10" key="2">
    <citation type="submission" date="2020-04" db="EMBL/GenBank/DDBJ databases">
        <title>Complete genome sequence of Pseudomonas putida strain JQ581.</title>
        <authorList>
            <person name="Mu Y."/>
        </authorList>
    </citation>
    <scope>NUCLEOTIDE SEQUENCE [LARGE SCALE GENOMIC DNA]</scope>
    <source>
        <strain evidence="9 10">JQ581</strain>
    </source>
</reference>
<dbReference type="InterPro" id="IPR011701">
    <property type="entry name" value="MFS"/>
</dbReference>
<evidence type="ECO:0000256" key="3">
    <source>
        <dbReference type="ARBA" id="ARBA00022692"/>
    </source>
</evidence>
<dbReference type="InterPro" id="IPR050382">
    <property type="entry name" value="MFS_Na/Anion_cotransporter"/>
</dbReference>
<comment type="subcellular location">
    <subcellularLocation>
        <location evidence="1">Cell membrane</location>
        <topology evidence="1">Multi-pass membrane protein</topology>
    </subcellularLocation>
</comment>
<dbReference type="InterPro" id="IPR036259">
    <property type="entry name" value="MFS_trans_sf"/>
</dbReference>
<keyword evidence="4 7" id="KW-1133">Transmembrane helix</keyword>
<dbReference type="PANTHER" id="PTHR11662:SF399">
    <property type="entry name" value="FI19708P1-RELATED"/>
    <property type="match status" value="1"/>
</dbReference>
<evidence type="ECO:0000256" key="4">
    <source>
        <dbReference type="ARBA" id="ARBA00022989"/>
    </source>
</evidence>
<dbReference type="InterPro" id="IPR020846">
    <property type="entry name" value="MFS_dom"/>
</dbReference>
<evidence type="ECO:0000313" key="10">
    <source>
        <dbReference type="Proteomes" id="UP000076857"/>
    </source>
</evidence>